<reference evidence="1 2" key="1">
    <citation type="submission" date="2021-10" db="EMBL/GenBank/DDBJ databases">
        <title>Anaerobic single-cell dispensing facilitates the cultivation of human gut bacteria.</title>
        <authorList>
            <person name="Afrizal A."/>
        </authorList>
    </citation>
    <scope>NUCLEOTIDE SEQUENCE [LARGE SCALE GENOMIC DNA]</scope>
    <source>
        <strain evidence="1 2">CLA-AA-H212</strain>
    </source>
</reference>
<evidence type="ECO:0008006" key="3">
    <source>
        <dbReference type="Google" id="ProtNLM"/>
    </source>
</evidence>
<dbReference type="EMBL" id="JAJEQT010000008">
    <property type="protein sequence ID" value="MCC2219555.1"/>
    <property type="molecule type" value="Genomic_DNA"/>
</dbReference>
<dbReference type="SUPFAM" id="SSF75011">
    <property type="entry name" value="3-carboxy-cis,cis-mucoante lactonizing enzyme"/>
    <property type="match status" value="1"/>
</dbReference>
<evidence type="ECO:0000313" key="1">
    <source>
        <dbReference type="EMBL" id="MCC2219555.1"/>
    </source>
</evidence>
<keyword evidence="2" id="KW-1185">Reference proteome</keyword>
<accession>A0ABS8FQW5</accession>
<evidence type="ECO:0000313" key="2">
    <source>
        <dbReference type="Proteomes" id="UP001198495"/>
    </source>
</evidence>
<proteinExistence type="predicted"/>
<organism evidence="1 2">
    <name type="scientific">Coprococcus hominis</name>
    <name type="common">ex Arizal et al. 2022</name>
    <dbReference type="NCBI Taxonomy" id="2881262"/>
    <lineage>
        <taxon>Bacteria</taxon>
        <taxon>Bacillati</taxon>
        <taxon>Bacillota</taxon>
        <taxon>Clostridia</taxon>
        <taxon>Lachnospirales</taxon>
        <taxon>Lachnospiraceae</taxon>
        <taxon>Coprococcus</taxon>
    </lineage>
</organism>
<gene>
    <name evidence="1" type="ORF">LKD28_11015</name>
</gene>
<sequence length="443" mass="50152">MESALKNIYINKIQVPKFHGHVRLELRGCRETEVIEHDNHMTAALEKMFSNNGYYLNIGKVMDELCPTTEVAFGGIVLTDKEIPDDATTLPGGIEATACGAFNVANADEALTQGSYNQEESVADWPSKKMTYVYDWTTNQANGVIAAAALTHRDMGLCGFGDAGISEPTNVNKYIDGSYNLCNAREPIDGITTFYIDSQYIYGGSLSANKFKVYKYASEISTFSPFNIERNKTQDINKISYEQIDLEIDGLSTLSRTCNDGRYIYFINKGITYKNKTLQVFKLDITNMTMQRIDITNNTQTNWYNDGGIDAYNEYIYISDGNKKLYEINTKNPTDVHEYETQMDYIYLNKIANSNGKIYVTNNNRIAIFDCITKSMKLSKLKQYDSSRPYIINNGINKMTVNDSGRIYTTYLKNYLATISNLDKPVTKTADKTMKVTYTIQQE</sequence>
<comment type="caution">
    <text evidence="1">The sequence shown here is derived from an EMBL/GenBank/DDBJ whole genome shotgun (WGS) entry which is preliminary data.</text>
</comment>
<dbReference type="Proteomes" id="UP001198495">
    <property type="component" value="Unassembled WGS sequence"/>
</dbReference>
<dbReference type="RefSeq" id="WP_227573449.1">
    <property type="nucleotide sequence ID" value="NZ_JAJEQT010000008.1"/>
</dbReference>
<name>A0ABS8FQW5_9FIRM</name>
<protein>
    <recommendedName>
        <fullName evidence="3">DUF5050 domain-containing protein</fullName>
    </recommendedName>
</protein>